<dbReference type="InterPro" id="IPR025996">
    <property type="entry name" value="MT1864/Rv1816-like_C"/>
</dbReference>
<evidence type="ECO:0000313" key="6">
    <source>
        <dbReference type="EMBL" id="GAA4288836.1"/>
    </source>
</evidence>
<feature type="domain" description="HTH tetR-type" evidence="5">
    <location>
        <begin position="11"/>
        <end position="71"/>
    </location>
</feature>
<dbReference type="PANTHER" id="PTHR30055:SF220">
    <property type="entry name" value="TETR-FAMILY REGULATORY PROTEIN"/>
    <property type="match status" value="1"/>
</dbReference>
<proteinExistence type="predicted"/>
<keyword evidence="7" id="KW-1185">Reference proteome</keyword>
<dbReference type="InterPro" id="IPR009057">
    <property type="entry name" value="Homeodomain-like_sf"/>
</dbReference>
<dbReference type="InterPro" id="IPR036271">
    <property type="entry name" value="Tet_transcr_reg_TetR-rel_C_sf"/>
</dbReference>
<keyword evidence="1" id="KW-0805">Transcription regulation</keyword>
<gene>
    <name evidence="6" type="ORF">GCM10022262_31960</name>
</gene>
<evidence type="ECO:0000313" key="7">
    <source>
        <dbReference type="Proteomes" id="UP001499841"/>
    </source>
</evidence>
<dbReference type="PROSITE" id="PS50977">
    <property type="entry name" value="HTH_TETR_2"/>
    <property type="match status" value="1"/>
</dbReference>
<organism evidence="6 7">
    <name type="scientific">Georgenia daeguensis</name>
    <dbReference type="NCBI Taxonomy" id="908355"/>
    <lineage>
        <taxon>Bacteria</taxon>
        <taxon>Bacillati</taxon>
        <taxon>Actinomycetota</taxon>
        <taxon>Actinomycetes</taxon>
        <taxon>Micrococcales</taxon>
        <taxon>Bogoriellaceae</taxon>
        <taxon>Georgenia</taxon>
    </lineage>
</organism>
<protein>
    <submittedName>
        <fullName evidence="6">TetR/AcrR family transcriptional regulator</fullName>
    </submittedName>
</protein>
<sequence>MPSTTRPYHHGDLRRAVLAAAVAAIPEVGPAGLSLRDLARRAGVSHAAPAHHFGDKAGLLTAVAVEGYELLAEALTDAQQRTDDFHEVGVAYVRFAVEHRAHFEVMFRPDLYHRDDPDLLVAQERTGAALYAGAGSVPTGQRGADVRVAGIAAWSLVHGFASLWLNGALPPDVGEDPEAAARAVAGMLFRES</sequence>
<keyword evidence="2 4" id="KW-0238">DNA-binding</keyword>
<reference evidence="7" key="1">
    <citation type="journal article" date="2019" name="Int. J. Syst. Evol. Microbiol.">
        <title>The Global Catalogue of Microorganisms (GCM) 10K type strain sequencing project: providing services to taxonomists for standard genome sequencing and annotation.</title>
        <authorList>
            <consortium name="The Broad Institute Genomics Platform"/>
            <consortium name="The Broad Institute Genome Sequencing Center for Infectious Disease"/>
            <person name="Wu L."/>
            <person name="Ma J."/>
        </authorList>
    </citation>
    <scope>NUCLEOTIDE SEQUENCE [LARGE SCALE GENOMIC DNA]</scope>
    <source>
        <strain evidence="7">JCM 17459</strain>
    </source>
</reference>
<dbReference type="RefSeq" id="WP_345043302.1">
    <property type="nucleotide sequence ID" value="NZ_BAABBA010000018.1"/>
</dbReference>
<dbReference type="InterPro" id="IPR050109">
    <property type="entry name" value="HTH-type_TetR-like_transc_reg"/>
</dbReference>
<dbReference type="InterPro" id="IPR001647">
    <property type="entry name" value="HTH_TetR"/>
</dbReference>
<dbReference type="Gene3D" id="1.10.357.10">
    <property type="entry name" value="Tetracycline Repressor, domain 2"/>
    <property type="match status" value="1"/>
</dbReference>
<accession>A0ABP8EXV7</accession>
<dbReference type="PANTHER" id="PTHR30055">
    <property type="entry name" value="HTH-TYPE TRANSCRIPTIONAL REGULATOR RUTR"/>
    <property type="match status" value="1"/>
</dbReference>
<dbReference type="Proteomes" id="UP001499841">
    <property type="component" value="Unassembled WGS sequence"/>
</dbReference>
<evidence type="ECO:0000259" key="5">
    <source>
        <dbReference type="PROSITE" id="PS50977"/>
    </source>
</evidence>
<evidence type="ECO:0000256" key="1">
    <source>
        <dbReference type="ARBA" id="ARBA00023015"/>
    </source>
</evidence>
<feature type="DNA-binding region" description="H-T-H motif" evidence="4">
    <location>
        <begin position="34"/>
        <end position="53"/>
    </location>
</feature>
<dbReference type="Pfam" id="PF00440">
    <property type="entry name" value="TetR_N"/>
    <property type="match status" value="1"/>
</dbReference>
<comment type="caution">
    <text evidence="6">The sequence shown here is derived from an EMBL/GenBank/DDBJ whole genome shotgun (WGS) entry which is preliminary data.</text>
</comment>
<dbReference type="Pfam" id="PF13305">
    <property type="entry name" value="TetR_C_33"/>
    <property type="match status" value="1"/>
</dbReference>
<dbReference type="EMBL" id="BAABBA010000018">
    <property type="protein sequence ID" value="GAA4288836.1"/>
    <property type="molecule type" value="Genomic_DNA"/>
</dbReference>
<evidence type="ECO:0000256" key="4">
    <source>
        <dbReference type="PROSITE-ProRule" id="PRU00335"/>
    </source>
</evidence>
<evidence type="ECO:0000256" key="3">
    <source>
        <dbReference type="ARBA" id="ARBA00023163"/>
    </source>
</evidence>
<dbReference type="SUPFAM" id="SSF48498">
    <property type="entry name" value="Tetracyclin repressor-like, C-terminal domain"/>
    <property type="match status" value="1"/>
</dbReference>
<dbReference type="SUPFAM" id="SSF46689">
    <property type="entry name" value="Homeodomain-like"/>
    <property type="match status" value="1"/>
</dbReference>
<keyword evidence="3" id="KW-0804">Transcription</keyword>
<name>A0ABP8EXV7_9MICO</name>
<evidence type="ECO:0000256" key="2">
    <source>
        <dbReference type="ARBA" id="ARBA00023125"/>
    </source>
</evidence>